<dbReference type="AlphaFoldDB" id="X1F9D7"/>
<feature type="non-terminal residue" evidence="2">
    <location>
        <position position="119"/>
    </location>
</feature>
<sequence length="119" mass="13171">MNVLINKQNKSLPGSNSSNKLANNCGVFFTEKIQKIRDDLDHDTKSSRHSCSVNSSCDEISTDSTHAAGGSNEDTYVCTKTNIKQMSVFRNFSEDEMLEIVKKCPNKSCVLDPLPTCSF</sequence>
<evidence type="ECO:0000313" key="2">
    <source>
        <dbReference type="EMBL" id="GAH17398.1"/>
    </source>
</evidence>
<evidence type="ECO:0000256" key="1">
    <source>
        <dbReference type="SAM" id="MobiDB-lite"/>
    </source>
</evidence>
<accession>X1F9D7</accession>
<reference evidence="2" key="1">
    <citation type="journal article" date="2014" name="Front. Microbiol.">
        <title>High frequency of phylogenetically diverse reductive dehalogenase-homologous genes in deep subseafloor sedimentary metagenomes.</title>
        <authorList>
            <person name="Kawai M."/>
            <person name="Futagami T."/>
            <person name="Toyoda A."/>
            <person name="Takaki Y."/>
            <person name="Nishi S."/>
            <person name="Hori S."/>
            <person name="Arai W."/>
            <person name="Tsubouchi T."/>
            <person name="Morono Y."/>
            <person name="Uchiyama I."/>
            <person name="Ito T."/>
            <person name="Fujiyama A."/>
            <person name="Inagaki F."/>
            <person name="Takami H."/>
        </authorList>
    </citation>
    <scope>NUCLEOTIDE SEQUENCE</scope>
    <source>
        <strain evidence="2">Expedition CK06-06</strain>
    </source>
</reference>
<gene>
    <name evidence="2" type="ORF">S01H4_58877</name>
</gene>
<feature type="region of interest" description="Disordered" evidence="1">
    <location>
        <begin position="42"/>
        <end position="70"/>
    </location>
</feature>
<comment type="caution">
    <text evidence="2">The sequence shown here is derived from an EMBL/GenBank/DDBJ whole genome shotgun (WGS) entry which is preliminary data.</text>
</comment>
<proteinExistence type="predicted"/>
<protein>
    <submittedName>
        <fullName evidence="2">Uncharacterized protein</fullName>
    </submittedName>
</protein>
<organism evidence="2">
    <name type="scientific">marine sediment metagenome</name>
    <dbReference type="NCBI Taxonomy" id="412755"/>
    <lineage>
        <taxon>unclassified sequences</taxon>
        <taxon>metagenomes</taxon>
        <taxon>ecological metagenomes</taxon>
    </lineage>
</organism>
<name>X1F9D7_9ZZZZ</name>
<dbReference type="EMBL" id="BART01034455">
    <property type="protein sequence ID" value="GAH17398.1"/>
    <property type="molecule type" value="Genomic_DNA"/>
</dbReference>